<comment type="caution">
    <text evidence="5">The sequence shown here is derived from an EMBL/GenBank/DDBJ whole genome shotgun (WGS) entry which is preliminary data.</text>
</comment>
<dbReference type="InterPro" id="IPR019734">
    <property type="entry name" value="TPR_rpt"/>
</dbReference>
<dbReference type="OrthoDB" id="184251at2"/>
<keyword evidence="1" id="KW-0677">Repeat</keyword>
<evidence type="ECO:0000313" key="6">
    <source>
        <dbReference type="Proteomes" id="UP000290218"/>
    </source>
</evidence>
<dbReference type="InterPro" id="IPR050498">
    <property type="entry name" value="Ycf3"/>
</dbReference>
<keyword evidence="4" id="KW-0472">Membrane</keyword>
<protein>
    <submittedName>
        <fullName evidence="5">Tetratricopeptide repeat protein</fullName>
    </submittedName>
</protein>
<evidence type="ECO:0000256" key="1">
    <source>
        <dbReference type="ARBA" id="ARBA00022737"/>
    </source>
</evidence>
<reference evidence="5 6" key="1">
    <citation type="submission" date="2019-01" db="EMBL/GenBank/DDBJ databases">
        <title>Lacunisphaera sp. strain TWA-58.</title>
        <authorList>
            <person name="Chen W.-M."/>
        </authorList>
    </citation>
    <scope>NUCLEOTIDE SEQUENCE [LARGE SCALE GENOMIC DNA]</scope>
    <source>
        <strain evidence="5 6">TWA-58</strain>
    </source>
</reference>
<dbReference type="Proteomes" id="UP000290218">
    <property type="component" value="Unassembled WGS sequence"/>
</dbReference>
<dbReference type="RefSeq" id="WP_129049299.1">
    <property type="nucleotide sequence ID" value="NZ_SDHX01000002.1"/>
</dbReference>
<name>A0A4Q1C5C9_9BACT</name>
<dbReference type="InterPro" id="IPR011990">
    <property type="entry name" value="TPR-like_helical_dom_sf"/>
</dbReference>
<dbReference type="SMART" id="SM00028">
    <property type="entry name" value="TPR"/>
    <property type="match status" value="7"/>
</dbReference>
<evidence type="ECO:0000256" key="4">
    <source>
        <dbReference type="SAM" id="Phobius"/>
    </source>
</evidence>
<evidence type="ECO:0000256" key="2">
    <source>
        <dbReference type="ARBA" id="ARBA00022803"/>
    </source>
</evidence>
<organism evidence="5 6">
    <name type="scientific">Oleiharenicola lentus</name>
    <dbReference type="NCBI Taxonomy" id="2508720"/>
    <lineage>
        <taxon>Bacteria</taxon>
        <taxon>Pseudomonadati</taxon>
        <taxon>Verrucomicrobiota</taxon>
        <taxon>Opitutia</taxon>
        <taxon>Opitutales</taxon>
        <taxon>Opitutaceae</taxon>
        <taxon>Oleiharenicola</taxon>
    </lineage>
</organism>
<dbReference type="PROSITE" id="PS50005">
    <property type="entry name" value="TPR"/>
    <property type="match status" value="3"/>
</dbReference>
<dbReference type="Pfam" id="PF14559">
    <property type="entry name" value="TPR_19"/>
    <property type="match status" value="1"/>
</dbReference>
<dbReference type="Pfam" id="PF13432">
    <property type="entry name" value="TPR_16"/>
    <property type="match status" value="2"/>
</dbReference>
<sequence>MKPGLKIGSGLLLGAVLAGGGFWWWQAGGTQQAVTGTLPARPDLANAPAAIRDRLAAAEAQARSRFQSVDGLRALTRLYHANGFPEEALHGYRALQQLEPGEARWFHLAALLTAGYGELEPALELWTRATALDPTYTPAWLRLGETYLKANRPAEAEAAFKAVLQRTPDDAYALFGLARLDFEAQRWDDARQKLETVVNRTNYTVGYDLIVSLYERLGQRDRATAIRAAAKASGAYRDPADPWADGLIENCFEPYRLGIAAGNLARNGDPAGAVRLLQRAVEVAPDDVSALYQLGTLLIQQGDHAGAIQQLRRCTELSPDFADGWANLSALQEMLGEKSAAERTLAEGLKNCPQSPGLHLQFARNLQKAGRVAEAIAEFQTSIRLRPNEPDAYLELGNLLIRQGRSGEGVAEMQRALAAEPEHPMALSVLAFNAIQTGNEAEARRWMTAVREQPRVPREQLSRLVSAYREQFGRAP</sequence>
<dbReference type="SUPFAM" id="SSF48452">
    <property type="entry name" value="TPR-like"/>
    <property type="match status" value="2"/>
</dbReference>
<dbReference type="PANTHER" id="PTHR44858:SF18">
    <property type="entry name" value="TETRATRICOPEPTIDE REPEAT (TPR) PROTEIN"/>
    <property type="match status" value="1"/>
</dbReference>
<dbReference type="EMBL" id="SDHX01000002">
    <property type="protein sequence ID" value="RXK53535.1"/>
    <property type="molecule type" value="Genomic_DNA"/>
</dbReference>
<keyword evidence="6" id="KW-1185">Reference proteome</keyword>
<evidence type="ECO:0000313" key="5">
    <source>
        <dbReference type="EMBL" id="RXK53535.1"/>
    </source>
</evidence>
<dbReference type="PANTHER" id="PTHR44858">
    <property type="entry name" value="TETRATRICOPEPTIDE REPEAT PROTEIN 6"/>
    <property type="match status" value="1"/>
</dbReference>
<accession>A0A4Q1C5C9</accession>
<dbReference type="AlphaFoldDB" id="A0A4Q1C5C9"/>
<feature type="repeat" description="TPR" evidence="3">
    <location>
        <begin position="390"/>
        <end position="423"/>
    </location>
</feature>
<keyword evidence="4" id="KW-1133">Transmembrane helix</keyword>
<dbReference type="Gene3D" id="1.25.40.10">
    <property type="entry name" value="Tetratricopeptide repeat domain"/>
    <property type="match status" value="2"/>
</dbReference>
<gene>
    <name evidence="5" type="ORF">ESB00_17735</name>
</gene>
<feature type="repeat" description="TPR" evidence="3">
    <location>
        <begin position="288"/>
        <end position="321"/>
    </location>
</feature>
<feature type="repeat" description="TPR" evidence="3">
    <location>
        <begin position="137"/>
        <end position="170"/>
    </location>
</feature>
<proteinExistence type="predicted"/>
<feature type="transmembrane region" description="Helical" evidence="4">
    <location>
        <begin position="7"/>
        <end position="25"/>
    </location>
</feature>
<keyword evidence="4" id="KW-0812">Transmembrane</keyword>
<keyword evidence="2 3" id="KW-0802">TPR repeat</keyword>
<evidence type="ECO:0000256" key="3">
    <source>
        <dbReference type="PROSITE-ProRule" id="PRU00339"/>
    </source>
</evidence>